<dbReference type="AlphaFoldDB" id="A0A2W5TBE8"/>
<evidence type="ECO:0000313" key="1">
    <source>
        <dbReference type="EMBL" id="PZR12819.1"/>
    </source>
</evidence>
<proteinExistence type="predicted"/>
<dbReference type="EMBL" id="QFQP01000011">
    <property type="protein sequence ID" value="PZR12819.1"/>
    <property type="molecule type" value="Genomic_DNA"/>
</dbReference>
<name>A0A2W5TBE8_9BACT</name>
<gene>
    <name evidence="1" type="ORF">DI536_14760</name>
</gene>
<dbReference type="Proteomes" id="UP000249061">
    <property type="component" value="Unassembled WGS sequence"/>
</dbReference>
<evidence type="ECO:0000313" key="2">
    <source>
        <dbReference type="Proteomes" id="UP000249061"/>
    </source>
</evidence>
<accession>A0A2W5TBE8</accession>
<reference evidence="1 2" key="1">
    <citation type="submission" date="2017-08" db="EMBL/GenBank/DDBJ databases">
        <title>Infants hospitalized years apart are colonized by the same room-sourced microbial strains.</title>
        <authorList>
            <person name="Brooks B."/>
            <person name="Olm M.R."/>
            <person name="Firek B.A."/>
            <person name="Baker R."/>
            <person name="Thomas B.C."/>
            <person name="Morowitz M.J."/>
            <person name="Banfield J.F."/>
        </authorList>
    </citation>
    <scope>NUCLEOTIDE SEQUENCE [LARGE SCALE GENOMIC DNA]</scope>
    <source>
        <strain evidence="1">S2_003_000_R2_14</strain>
    </source>
</reference>
<protein>
    <submittedName>
        <fullName evidence="1">Uncharacterized protein</fullName>
    </submittedName>
</protein>
<organism evidence="1 2">
    <name type="scientific">Archangium gephyra</name>
    <dbReference type="NCBI Taxonomy" id="48"/>
    <lineage>
        <taxon>Bacteria</taxon>
        <taxon>Pseudomonadati</taxon>
        <taxon>Myxococcota</taxon>
        <taxon>Myxococcia</taxon>
        <taxon>Myxococcales</taxon>
        <taxon>Cystobacterineae</taxon>
        <taxon>Archangiaceae</taxon>
        <taxon>Archangium</taxon>
    </lineage>
</organism>
<comment type="caution">
    <text evidence="1">The sequence shown here is derived from an EMBL/GenBank/DDBJ whole genome shotgun (WGS) entry which is preliminary data.</text>
</comment>
<sequence>MRIALLVGLMFVACGAPPEEGGRDGGSQVTCSTSATLKNEVMNGRTIVTASGSVTCSSATQVEVETCLQWEVSGAFTDVKCVSSTESSVTTITVDSAAGCIGSKKFRARVVGNGKEALSAEQSVTCL</sequence>